<comment type="similarity">
    <text evidence="2 7">Belongs to the group II decarboxylase family.</text>
</comment>
<evidence type="ECO:0000256" key="2">
    <source>
        <dbReference type="ARBA" id="ARBA00009533"/>
    </source>
</evidence>
<dbReference type="PANTHER" id="PTHR45677:SF8">
    <property type="entry name" value="CYSTEINE SULFINIC ACID DECARBOXYLASE"/>
    <property type="match status" value="1"/>
</dbReference>
<dbReference type="Proteomes" id="UP000187429">
    <property type="component" value="Unassembled WGS sequence"/>
</dbReference>
<dbReference type="PROSITE" id="PS00392">
    <property type="entry name" value="DDC_GAD_HDC_YDC"/>
    <property type="match status" value="1"/>
</dbReference>
<dbReference type="GO" id="GO:0005737">
    <property type="term" value="C:cytoplasm"/>
    <property type="evidence" value="ECO:0007669"/>
    <property type="project" value="TreeGrafter"/>
</dbReference>
<gene>
    <name evidence="8" type="ORF">AYI69_g5843</name>
</gene>
<keyword evidence="3" id="KW-0210">Decarboxylase</keyword>
<evidence type="ECO:0000256" key="6">
    <source>
        <dbReference type="PIRSR" id="PIRSR602129-50"/>
    </source>
</evidence>
<evidence type="ECO:0000256" key="7">
    <source>
        <dbReference type="RuleBase" id="RU000382"/>
    </source>
</evidence>
<evidence type="ECO:0000256" key="1">
    <source>
        <dbReference type="ARBA" id="ARBA00001933"/>
    </source>
</evidence>
<evidence type="ECO:0000256" key="5">
    <source>
        <dbReference type="ARBA" id="ARBA00023239"/>
    </source>
</evidence>
<proteinExistence type="inferred from homology"/>
<evidence type="ECO:0000256" key="4">
    <source>
        <dbReference type="ARBA" id="ARBA00022898"/>
    </source>
</evidence>
<dbReference type="InterPro" id="IPR015421">
    <property type="entry name" value="PyrdxlP-dep_Trfase_major"/>
</dbReference>
<sequence length="572" mass="63383">MIQLNTDDFNASTEDHMIPNDADIFDSLNKKLSHIFSNYIKNGQESKDFVLEYLKPEQLIDLISPEPPLQGKGEQGIITDIQNILKYSPNTWNPGFMHKLYSSTSAIGVVGELVATIINGNSHVYVASPVASVIEVLLSKKLGALFGYNESICGGLTCPGGSASNNMALLVARNTYFPYAAEHGFALSDSEKLKFNFKQPVAFTSNQCHYSIEKSMMMLGLGKKNLEYVNCDTNGAMDIIDLENKIKNAILQGKKPFFVNATAGTTVLGQFDPILKLSLICQKYDIWLHVDASLGGSLIFSKSESTLNLLNGTAKSNSITFNSHKLLGVPLQCSYLLFRDGLDNVRAQVSSNANYLYHDDQDDIESSLSFSPNSQQILSNNNFNPSNKKSMLLNQYSAESWDIGNATIGCGRKPDSIKMWLSWRYFGTNGFSSRVDNSLNSSSSFATLIKSSPNFVLFREPISNLVCFYHIPISQRNTADLSPILNLTSSHDDSYLNFPDVLATYTKSITALLNKQGKLLVDFASINLFDLDGSLVRIPEFFRIPFNSPFFNIDHLQFIIDQIETASATIYP</sequence>
<dbReference type="OrthoDB" id="392571at2759"/>
<name>A0A1R1Y3H8_9FUNG</name>
<evidence type="ECO:0000313" key="8">
    <source>
        <dbReference type="EMBL" id="OMJ21355.1"/>
    </source>
</evidence>
<dbReference type="PANTHER" id="PTHR45677">
    <property type="entry name" value="GLUTAMATE DECARBOXYLASE-RELATED"/>
    <property type="match status" value="1"/>
</dbReference>
<evidence type="ECO:0000313" key="9">
    <source>
        <dbReference type="Proteomes" id="UP000187429"/>
    </source>
</evidence>
<dbReference type="InterPro" id="IPR002129">
    <property type="entry name" value="PyrdxlP-dep_de-COase"/>
</dbReference>
<accession>A0A1R1Y3H8</accession>
<dbReference type="Gene3D" id="3.40.640.10">
    <property type="entry name" value="Type I PLP-dependent aspartate aminotransferase-like (Major domain)"/>
    <property type="match status" value="1"/>
</dbReference>
<comment type="caution">
    <text evidence="8">The sequence shown here is derived from an EMBL/GenBank/DDBJ whole genome shotgun (WGS) entry which is preliminary data.</text>
</comment>
<keyword evidence="4 6" id="KW-0663">Pyridoxal phosphate</keyword>
<dbReference type="EMBL" id="LSSM01002532">
    <property type="protein sequence ID" value="OMJ21355.1"/>
    <property type="molecule type" value="Genomic_DNA"/>
</dbReference>
<dbReference type="Pfam" id="PF00282">
    <property type="entry name" value="Pyridoxal_deC"/>
    <property type="match status" value="2"/>
</dbReference>
<dbReference type="AlphaFoldDB" id="A0A1R1Y3H8"/>
<organism evidence="8 9">
    <name type="scientific">Smittium culicis</name>
    <dbReference type="NCBI Taxonomy" id="133412"/>
    <lineage>
        <taxon>Eukaryota</taxon>
        <taxon>Fungi</taxon>
        <taxon>Fungi incertae sedis</taxon>
        <taxon>Zoopagomycota</taxon>
        <taxon>Kickxellomycotina</taxon>
        <taxon>Harpellomycetes</taxon>
        <taxon>Harpellales</taxon>
        <taxon>Legeriomycetaceae</taxon>
        <taxon>Smittium</taxon>
    </lineage>
</organism>
<dbReference type="SUPFAM" id="SSF53383">
    <property type="entry name" value="PLP-dependent transferases"/>
    <property type="match status" value="1"/>
</dbReference>
<dbReference type="Gene3D" id="3.90.1150.170">
    <property type="match status" value="1"/>
</dbReference>
<evidence type="ECO:0000256" key="3">
    <source>
        <dbReference type="ARBA" id="ARBA00022793"/>
    </source>
</evidence>
<dbReference type="GO" id="GO:0019752">
    <property type="term" value="P:carboxylic acid metabolic process"/>
    <property type="evidence" value="ECO:0007669"/>
    <property type="project" value="InterPro"/>
</dbReference>
<dbReference type="GO" id="GO:0016831">
    <property type="term" value="F:carboxy-lyase activity"/>
    <property type="evidence" value="ECO:0007669"/>
    <property type="project" value="UniProtKB-KW"/>
</dbReference>
<dbReference type="GO" id="GO:0030170">
    <property type="term" value="F:pyridoxal phosphate binding"/>
    <property type="evidence" value="ECO:0007669"/>
    <property type="project" value="InterPro"/>
</dbReference>
<keyword evidence="5 7" id="KW-0456">Lyase</keyword>
<protein>
    <submittedName>
        <fullName evidence="8">Cysteine sulfinic acid decarboxylase</fullName>
    </submittedName>
</protein>
<comment type="cofactor">
    <cofactor evidence="1 6 7">
        <name>pyridoxal 5'-phosphate</name>
        <dbReference type="ChEBI" id="CHEBI:597326"/>
    </cofactor>
</comment>
<dbReference type="InterPro" id="IPR021115">
    <property type="entry name" value="Pyridoxal-P_BS"/>
</dbReference>
<dbReference type="InterPro" id="IPR015424">
    <property type="entry name" value="PyrdxlP-dep_Trfase"/>
</dbReference>
<keyword evidence="9" id="KW-1185">Reference proteome</keyword>
<reference evidence="9" key="1">
    <citation type="submission" date="2017-01" db="EMBL/GenBank/DDBJ databases">
        <authorList>
            <person name="Wang Y."/>
            <person name="White M."/>
            <person name="Kvist S."/>
            <person name="Moncalvo J.-M."/>
        </authorList>
    </citation>
    <scope>NUCLEOTIDE SEQUENCE [LARGE SCALE GENOMIC DNA]</scope>
    <source>
        <strain evidence="9">ID-206-W2</strain>
    </source>
</reference>
<feature type="modified residue" description="N6-(pyridoxal phosphate)lysine" evidence="6">
    <location>
        <position position="325"/>
    </location>
</feature>